<dbReference type="AlphaFoldDB" id="A0A445MTY2"/>
<dbReference type="SUPFAM" id="SSF52980">
    <property type="entry name" value="Restriction endonuclease-like"/>
    <property type="match status" value="1"/>
</dbReference>
<dbReference type="PANTHER" id="PTHR38590:SF1">
    <property type="entry name" value="BLL0828 PROTEIN"/>
    <property type="match status" value="1"/>
</dbReference>
<gene>
    <name evidence="3" type="ORF">PITCH_A160001</name>
</gene>
<protein>
    <recommendedName>
        <fullName evidence="2">DUF559 domain-containing protein</fullName>
    </recommendedName>
</protein>
<dbReference type="InterPro" id="IPR011335">
    <property type="entry name" value="Restrct_endonuc-II-like"/>
</dbReference>
<evidence type="ECO:0000313" key="3">
    <source>
        <dbReference type="EMBL" id="SPD72926.1"/>
    </source>
</evidence>
<dbReference type="CDD" id="cd01038">
    <property type="entry name" value="Endonuclease_DUF559"/>
    <property type="match status" value="1"/>
</dbReference>
<dbReference type="Pfam" id="PF04480">
    <property type="entry name" value="DUF559"/>
    <property type="match status" value="1"/>
</dbReference>
<dbReference type="InterPro" id="IPR047216">
    <property type="entry name" value="Endonuclease_DUF559_bact"/>
</dbReference>
<evidence type="ECO:0000256" key="1">
    <source>
        <dbReference type="SAM" id="MobiDB-lite"/>
    </source>
</evidence>
<organism evidence="3">
    <name type="scientific">uncultured Desulfobacterium sp</name>
    <dbReference type="NCBI Taxonomy" id="201089"/>
    <lineage>
        <taxon>Bacteria</taxon>
        <taxon>Pseudomonadati</taxon>
        <taxon>Thermodesulfobacteriota</taxon>
        <taxon>Desulfobacteria</taxon>
        <taxon>Desulfobacterales</taxon>
        <taxon>Desulfobacteriaceae</taxon>
        <taxon>Desulfobacterium</taxon>
        <taxon>environmental samples</taxon>
    </lineage>
</organism>
<feature type="region of interest" description="Disordered" evidence="1">
    <location>
        <begin position="1"/>
        <end position="45"/>
    </location>
</feature>
<accession>A0A445MTY2</accession>
<feature type="domain" description="DUF559" evidence="2">
    <location>
        <begin position="38"/>
        <end position="145"/>
    </location>
</feature>
<name>A0A445MTY2_9BACT</name>
<dbReference type="Gene3D" id="3.40.960.10">
    <property type="entry name" value="VSR Endonuclease"/>
    <property type="match status" value="1"/>
</dbReference>
<feature type="compositionally biased region" description="Basic and acidic residues" evidence="1">
    <location>
        <begin position="19"/>
        <end position="45"/>
    </location>
</feature>
<dbReference type="PANTHER" id="PTHR38590">
    <property type="entry name" value="BLL0828 PROTEIN"/>
    <property type="match status" value="1"/>
</dbReference>
<sequence length="151" mass="17483">MKNKPSMVAPYSLSLEGRGQGEGEKREGATPKGRKENHTHLAKDLRKRATDVELRLWSHLRARQCQGFKFRRQHPIGPFIVDFVCLEKRLIIELDGGHHALPAEALKDRQRDAWLEKEGYTVLHFWDNEVLMNLNGVLEVIRERLIRTPSP</sequence>
<evidence type="ECO:0000259" key="2">
    <source>
        <dbReference type="Pfam" id="PF04480"/>
    </source>
</evidence>
<proteinExistence type="predicted"/>
<dbReference type="EMBL" id="OJIN01000068">
    <property type="protein sequence ID" value="SPD72926.1"/>
    <property type="molecule type" value="Genomic_DNA"/>
</dbReference>
<reference evidence="3" key="1">
    <citation type="submission" date="2018-01" db="EMBL/GenBank/DDBJ databases">
        <authorList>
            <person name="Regsiter A."/>
            <person name="William W."/>
        </authorList>
    </citation>
    <scope>NUCLEOTIDE SEQUENCE</scope>
    <source>
        <strain evidence="3">TRIP AH-1</strain>
    </source>
</reference>
<dbReference type="InterPro" id="IPR007569">
    <property type="entry name" value="DUF559"/>
</dbReference>